<sequence length="268" mass="30655">MLMCAYAGVFALAFHLSGVAGTSMFPYYKGPTNDSGYPAAPYNYPDPHSGYRGYANPPGLVYGDYHTQYGQPDPMYFRYNHDKGVKKRNFIGSRINTGYLYSRGIKDFLALERHHDSIYGAKENGVDPTKTWFHYRETGAYKGAVVILMNTKPYSSAYKRETNKLLAEYFRALKFVRRDHTDRVRTGEYSQSSSVNALITPPMFTHDQGFKILAQNEQQCLSIKKHDYLRFVPCIEEVGNHSKQEIDEQLFTWCPEGSLDTCKESMAF</sequence>
<evidence type="ECO:0000256" key="1">
    <source>
        <dbReference type="SAM" id="SignalP"/>
    </source>
</evidence>
<accession>A0A177EJP1</accession>
<dbReference type="AlphaFoldDB" id="A0A177EJP1"/>
<organism evidence="2 3">
    <name type="scientific">Nematocida displodere</name>
    <dbReference type="NCBI Taxonomy" id="1805483"/>
    <lineage>
        <taxon>Eukaryota</taxon>
        <taxon>Fungi</taxon>
        <taxon>Fungi incertae sedis</taxon>
        <taxon>Microsporidia</taxon>
        <taxon>Nematocida</taxon>
    </lineage>
</organism>
<dbReference type="Proteomes" id="UP000185944">
    <property type="component" value="Unassembled WGS sequence"/>
</dbReference>
<feature type="chain" id="PRO_5008060458" evidence="1">
    <location>
        <begin position="22"/>
        <end position="268"/>
    </location>
</feature>
<proteinExistence type="predicted"/>
<name>A0A177EJP1_9MICR</name>
<dbReference type="GeneID" id="93648436"/>
<gene>
    <name evidence="2" type="ORF">NEDG_02086</name>
</gene>
<comment type="caution">
    <text evidence="2">The sequence shown here is derived from an EMBL/GenBank/DDBJ whole genome shotgun (WGS) entry which is preliminary data.</text>
</comment>
<keyword evidence="1" id="KW-0732">Signal</keyword>
<evidence type="ECO:0000313" key="3">
    <source>
        <dbReference type="Proteomes" id="UP000185944"/>
    </source>
</evidence>
<dbReference type="EMBL" id="LTDL01000011">
    <property type="protein sequence ID" value="OAG32167.1"/>
    <property type="molecule type" value="Genomic_DNA"/>
</dbReference>
<protein>
    <submittedName>
        <fullName evidence="2">Uncharacterized protein</fullName>
    </submittedName>
</protein>
<dbReference type="RefSeq" id="XP_067545660.1">
    <property type="nucleotide sequence ID" value="XM_067689504.1"/>
</dbReference>
<feature type="signal peptide" evidence="1">
    <location>
        <begin position="1"/>
        <end position="21"/>
    </location>
</feature>
<keyword evidence="3" id="KW-1185">Reference proteome</keyword>
<reference evidence="2 3" key="1">
    <citation type="submission" date="2016-02" db="EMBL/GenBank/DDBJ databases">
        <title>Discovery of a natural microsporidian pathogen with a broad tissue tropism in Caenorhabditis elegans.</title>
        <authorList>
            <person name="Luallen R.J."/>
            <person name="Reinke A.W."/>
            <person name="Tong L."/>
            <person name="Botts M.R."/>
            <person name="Felix M.-A."/>
            <person name="Troemel E.R."/>
        </authorList>
    </citation>
    <scope>NUCLEOTIDE SEQUENCE [LARGE SCALE GENOMIC DNA]</scope>
    <source>
        <strain evidence="2 3">JUm2807</strain>
    </source>
</reference>
<dbReference type="VEuPathDB" id="MicrosporidiaDB:NEDG_02086"/>
<evidence type="ECO:0000313" key="2">
    <source>
        <dbReference type="EMBL" id="OAG32167.1"/>
    </source>
</evidence>